<dbReference type="InterPro" id="IPR000210">
    <property type="entry name" value="BTB/POZ_dom"/>
</dbReference>
<dbReference type="PROSITE" id="PS50097">
    <property type="entry name" value="BTB"/>
    <property type="match status" value="1"/>
</dbReference>
<dbReference type="OrthoDB" id="6359943at2759"/>
<name>A0A8J2P5V6_9HEXA</name>
<dbReference type="PANTHER" id="PTHR46672">
    <property type="entry name" value="OS08G0495500 PROTEIN-RELATED"/>
    <property type="match status" value="1"/>
</dbReference>
<dbReference type="Proteomes" id="UP000708208">
    <property type="component" value="Unassembled WGS sequence"/>
</dbReference>
<reference evidence="2" key="1">
    <citation type="submission" date="2021-06" db="EMBL/GenBank/DDBJ databases">
        <authorList>
            <person name="Hodson N. C."/>
            <person name="Mongue J. A."/>
            <person name="Jaron S. K."/>
        </authorList>
    </citation>
    <scope>NUCLEOTIDE SEQUENCE</scope>
</reference>
<dbReference type="Pfam" id="PF00651">
    <property type="entry name" value="BTB"/>
    <property type="match status" value="1"/>
</dbReference>
<gene>
    <name evidence="2" type="ORF">AFUS01_LOCUS26821</name>
</gene>
<feature type="domain" description="BTB" evidence="1">
    <location>
        <begin position="302"/>
        <end position="367"/>
    </location>
</feature>
<evidence type="ECO:0000313" key="2">
    <source>
        <dbReference type="EMBL" id="CAG7816191.1"/>
    </source>
</evidence>
<dbReference type="CDD" id="cd18186">
    <property type="entry name" value="BTB_POZ_ZBTB_KLHL-like"/>
    <property type="match status" value="1"/>
</dbReference>
<protein>
    <recommendedName>
        <fullName evidence="1">BTB domain-containing protein</fullName>
    </recommendedName>
</protein>
<dbReference type="AlphaFoldDB" id="A0A8J2P5V6"/>
<evidence type="ECO:0000259" key="1">
    <source>
        <dbReference type="PROSITE" id="PS50097"/>
    </source>
</evidence>
<proteinExistence type="predicted"/>
<dbReference type="InterPro" id="IPR044714">
    <property type="entry name" value="AtSIBP1-like"/>
</dbReference>
<organism evidence="2 3">
    <name type="scientific">Allacma fusca</name>
    <dbReference type="NCBI Taxonomy" id="39272"/>
    <lineage>
        <taxon>Eukaryota</taxon>
        <taxon>Metazoa</taxon>
        <taxon>Ecdysozoa</taxon>
        <taxon>Arthropoda</taxon>
        <taxon>Hexapoda</taxon>
        <taxon>Collembola</taxon>
        <taxon>Symphypleona</taxon>
        <taxon>Sminthuridae</taxon>
        <taxon>Allacma</taxon>
    </lineage>
</organism>
<sequence>KNTVTGISLERVEEERLRKENVINDFNTPSHTFVWDWPGTEDNRNGKVDTRLQSKFFQDISSGCNNFLEMDYRPYRPYSISLPSITEIESKWLHWQQSFGGLTGNPIQTRIVHFYPLNYLEGYKNLQVDLTLSQMQAEESFWNLALVIKTNRDGDSASSTHYHYLSLDRCAVRVFLKGVNGKRITRWVHMNCSRLVMTSETPESVVLATFKNPCFISDDVLKELRSDVMGLPTDEFGEIEIHGRLKVCCWHIPSPYVSVDYNNCQINEGFENWFDQDLSLTIRPKMFSNSFNLFSEVGSEDADIKFVMEYDSTKILTAHSFVLAAQSPVLRKMLTIDMVEKRIGVITITDASYSSFELFLNLLYGSKTIDDLLQLPASEVLKILALAHKYQVDYLLRISCMVIMTYENEDLEKGEIRGMYHAGSLFHLPDLEYRAFQWLKWWRDLAHGEGWKETSLKGNRSD</sequence>
<comment type="caution">
    <text evidence="2">The sequence shown here is derived from an EMBL/GenBank/DDBJ whole genome shotgun (WGS) entry which is preliminary data.</text>
</comment>
<dbReference type="SMART" id="SM00225">
    <property type="entry name" value="BTB"/>
    <property type="match status" value="1"/>
</dbReference>
<accession>A0A8J2P5V6</accession>
<keyword evidence="3" id="KW-1185">Reference proteome</keyword>
<evidence type="ECO:0000313" key="3">
    <source>
        <dbReference type="Proteomes" id="UP000708208"/>
    </source>
</evidence>
<feature type="non-terminal residue" evidence="2">
    <location>
        <position position="462"/>
    </location>
</feature>
<dbReference type="EMBL" id="CAJVCH010363287">
    <property type="protein sequence ID" value="CAG7816191.1"/>
    <property type="molecule type" value="Genomic_DNA"/>
</dbReference>